<dbReference type="SUPFAM" id="SSF52540">
    <property type="entry name" value="P-loop containing nucleoside triphosphate hydrolases"/>
    <property type="match status" value="1"/>
</dbReference>
<dbReference type="InterPro" id="IPR001482">
    <property type="entry name" value="T2SS/T4SS_dom"/>
</dbReference>
<dbReference type="EMBL" id="BARV01040916">
    <property type="protein sequence ID" value="GAI46989.1"/>
    <property type="molecule type" value="Genomic_DNA"/>
</dbReference>
<keyword evidence="2" id="KW-0067">ATP-binding</keyword>
<proteinExistence type="predicted"/>
<name>X1QUN9_9ZZZZ</name>
<evidence type="ECO:0000313" key="4">
    <source>
        <dbReference type="EMBL" id="GAI46989.1"/>
    </source>
</evidence>
<dbReference type="GO" id="GO:0005524">
    <property type="term" value="F:ATP binding"/>
    <property type="evidence" value="ECO:0007669"/>
    <property type="project" value="UniProtKB-KW"/>
</dbReference>
<accession>X1QUN9</accession>
<sequence length="92" mass="10201">PVFAKKGINYKNIFQAEGCDQCHGTGYRGRIAIYDILILDNELKADIANNKLSVAQLRKEGEKRGKSNLQKQGLRNVVSGITSLKELKRVVG</sequence>
<evidence type="ECO:0000256" key="1">
    <source>
        <dbReference type="ARBA" id="ARBA00022741"/>
    </source>
</evidence>
<evidence type="ECO:0000259" key="3">
    <source>
        <dbReference type="Pfam" id="PF00437"/>
    </source>
</evidence>
<dbReference type="Pfam" id="PF00437">
    <property type="entry name" value="T2SSE"/>
    <property type="match status" value="1"/>
</dbReference>
<dbReference type="InterPro" id="IPR027417">
    <property type="entry name" value="P-loop_NTPase"/>
</dbReference>
<dbReference type="PANTHER" id="PTHR30258:SF2">
    <property type="entry name" value="COMG OPERON PROTEIN 1"/>
    <property type="match status" value="1"/>
</dbReference>
<organism evidence="4">
    <name type="scientific">marine sediment metagenome</name>
    <dbReference type="NCBI Taxonomy" id="412755"/>
    <lineage>
        <taxon>unclassified sequences</taxon>
        <taxon>metagenomes</taxon>
        <taxon>ecological metagenomes</taxon>
    </lineage>
</organism>
<feature type="non-terminal residue" evidence="4">
    <location>
        <position position="1"/>
    </location>
</feature>
<protein>
    <recommendedName>
        <fullName evidence="3">Bacterial type II secretion system protein E domain-containing protein</fullName>
    </recommendedName>
</protein>
<evidence type="ECO:0000256" key="2">
    <source>
        <dbReference type="ARBA" id="ARBA00022840"/>
    </source>
</evidence>
<comment type="caution">
    <text evidence="4">The sequence shown here is derived from an EMBL/GenBank/DDBJ whole genome shotgun (WGS) entry which is preliminary data.</text>
</comment>
<dbReference type="GO" id="GO:0005886">
    <property type="term" value="C:plasma membrane"/>
    <property type="evidence" value="ECO:0007669"/>
    <property type="project" value="TreeGrafter"/>
</dbReference>
<feature type="domain" description="Bacterial type II secretion system protein E" evidence="3">
    <location>
        <begin position="11"/>
        <end position="89"/>
    </location>
</feature>
<dbReference type="Gene3D" id="3.40.50.300">
    <property type="entry name" value="P-loop containing nucleotide triphosphate hydrolases"/>
    <property type="match status" value="1"/>
</dbReference>
<reference evidence="4" key="1">
    <citation type="journal article" date="2014" name="Front. Microbiol.">
        <title>High frequency of phylogenetically diverse reductive dehalogenase-homologous genes in deep subseafloor sedimentary metagenomes.</title>
        <authorList>
            <person name="Kawai M."/>
            <person name="Futagami T."/>
            <person name="Toyoda A."/>
            <person name="Takaki Y."/>
            <person name="Nishi S."/>
            <person name="Hori S."/>
            <person name="Arai W."/>
            <person name="Tsubouchi T."/>
            <person name="Morono Y."/>
            <person name="Uchiyama I."/>
            <person name="Ito T."/>
            <person name="Fujiyama A."/>
            <person name="Inagaki F."/>
            <person name="Takami H."/>
        </authorList>
    </citation>
    <scope>NUCLEOTIDE SEQUENCE</scope>
    <source>
        <strain evidence="4">Expedition CK06-06</strain>
    </source>
</reference>
<dbReference type="PANTHER" id="PTHR30258">
    <property type="entry name" value="TYPE II SECRETION SYSTEM PROTEIN GSPE-RELATED"/>
    <property type="match status" value="1"/>
</dbReference>
<keyword evidence="1" id="KW-0547">Nucleotide-binding</keyword>
<dbReference type="AlphaFoldDB" id="X1QUN9"/>
<gene>
    <name evidence="4" type="ORF">S06H3_62170</name>
</gene>
<dbReference type="GO" id="GO:0016887">
    <property type="term" value="F:ATP hydrolysis activity"/>
    <property type="evidence" value="ECO:0007669"/>
    <property type="project" value="TreeGrafter"/>
</dbReference>